<dbReference type="Gene3D" id="3.30.450.20">
    <property type="entry name" value="PAS domain"/>
    <property type="match status" value="1"/>
</dbReference>
<dbReference type="InterPro" id="IPR035919">
    <property type="entry name" value="EAL_sf"/>
</dbReference>
<dbReference type="PROSITE" id="PS50112">
    <property type="entry name" value="PAS"/>
    <property type="match status" value="1"/>
</dbReference>
<feature type="domain" description="PAS" evidence="4">
    <location>
        <begin position="137"/>
        <end position="183"/>
    </location>
</feature>
<dbReference type="InterPro" id="IPR001633">
    <property type="entry name" value="EAL_dom"/>
</dbReference>
<evidence type="ECO:0000313" key="8">
    <source>
        <dbReference type="EMBL" id="OAI05554.1"/>
    </source>
</evidence>
<dbReference type="SMART" id="SM00448">
    <property type="entry name" value="REC"/>
    <property type="match status" value="1"/>
</dbReference>
<evidence type="ECO:0000313" key="9">
    <source>
        <dbReference type="Proteomes" id="UP000077763"/>
    </source>
</evidence>
<evidence type="ECO:0000256" key="1">
    <source>
        <dbReference type="ARBA" id="ARBA00001946"/>
    </source>
</evidence>
<feature type="domain" description="PAC" evidence="5">
    <location>
        <begin position="210"/>
        <end position="262"/>
    </location>
</feature>
<sequence length="716" mass="79723">MKSKQLKILAIDDTPANLTLLGLALQDDYQIQIATSGSKGLQLAQDEPPDLILLDIMMPDMDGYETCRRFKASPLLKDIPIVFVTALNEIQAEALGFSLGAADYLTKPISIEIARLRIRNLLEREQFRQELQRREAEQRLAASVFAHTHDSVVITDSENRIIDVNAAFSRITGYSREDVLGKNPSMLKSGRQSAEFYKAMWQSLNAHDHWSGELWNRNKKGEVFAALTSISVVRDDDGQIHHYIGLSADITPLKNHEYDLERIAHFDPLTGIPNRVLLADRLAQALAHTHRAGNHMAVCYLDLDGFKPVNDQFGHEVGDQLLIEMSLRIRDCLRAGDTVARIGGDEFVLLLLDFSDSRECEAVLERMLCKVAEPLSIADNLVCVSASVGLTLYPDDLASADTLLRHADQAMYVAKQRGKNRYHLFDQELDRIALIRGETLTQIETALLNNQFMLYFQPKVNMRLGKVLGAEALIRWQHPERGLLSPAAFLPDIEGTELVIALGNWVLASALDHLQKWQDMGLNIVISINIAPRHLLHQDFVETLKAGFAAHPRLRPRCLELEILETAALEDIGRVTAVMKECQKLGVGFALDDFGTGYSSLTYLKALPADTLKIDQSFIRDILGDPEDLAIVAGIINLTAAFHRQVVAEGVETEEHGLLLLKLGCDNAQGYGIARPMPAGDLPRWITNWLPNQEWLKKSALPSPSGTGPEQESPLE</sequence>
<dbReference type="CDD" id="cd01948">
    <property type="entry name" value="EAL"/>
    <property type="match status" value="1"/>
</dbReference>
<proteinExistence type="predicted"/>
<dbReference type="GO" id="GO:0003824">
    <property type="term" value="F:catalytic activity"/>
    <property type="evidence" value="ECO:0007669"/>
    <property type="project" value="UniProtKB-ARBA"/>
</dbReference>
<dbReference type="InterPro" id="IPR043128">
    <property type="entry name" value="Rev_trsase/Diguanyl_cyclase"/>
</dbReference>
<evidence type="ECO:0000259" key="7">
    <source>
        <dbReference type="PROSITE" id="PS50887"/>
    </source>
</evidence>
<dbReference type="InterPro" id="IPR000014">
    <property type="entry name" value="PAS"/>
</dbReference>
<dbReference type="PROSITE" id="PS50887">
    <property type="entry name" value="GGDEF"/>
    <property type="match status" value="1"/>
</dbReference>
<dbReference type="InterPro" id="IPR011006">
    <property type="entry name" value="CheY-like_superfamily"/>
</dbReference>
<protein>
    <submittedName>
        <fullName evidence="8">Diguanylate cyclase</fullName>
    </submittedName>
</protein>
<feature type="modified residue" description="4-aspartylphosphate" evidence="2">
    <location>
        <position position="55"/>
    </location>
</feature>
<dbReference type="InterPro" id="IPR029787">
    <property type="entry name" value="Nucleotide_cyclase"/>
</dbReference>
<feature type="domain" description="EAL" evidence="6">
    <location>
        <begin position="436"/>
        <end position="690"/>
    </location>
</feature>
<dbReference type="Gene3D" id="3.20.20.450">
    <property type="entry name" value="EAL domain"/>
    <property type="match status" value="1"/>
</dbReference>
<dbReference type="InterPro" id="IPR000700">
    <property type="entry name" value="PAS-assoc_C"/>
</dbReference>
<dbReference type="CDD" id="cd01949">
    <property type="entry name" value="GGDEF"/>
    <property type="match status" value="1"/>
</dbReference>
<dbReference type="Proteomes" id="UP000077763">
    <property type="component" value="Unassembled WGS sequence"/>
</dbReference>
<dbReference type="SMART" id="SM00091">
    <property type="entry name" value="PAS"/>
    <property type="match status" value="1"/>
</dbReference>
<evidence type="ECO:0000259" key="6">
    <source>
        <dbReference type="PROSITE" id="PS50883"/>
    </source>
</evidence>
<dbReference type="GO" id="GO:0000160">
    <property type="term" value="P:phosphorelay signal transduction system"/>
    <property type="evidence" value="ECO:0007669"/>
    <property type="project" value="InterPro"/>
</dbReference>
<dbReference type="InterPro" id="IPR000160">
    <property type="entry name" value="GGDEF_dom"/>
</dbReference>
<dbReference type="SMART" id="SM00086">
    <property type="entry name" value="PAC"/>
    <property type="match status" value="1"/>
</dbReference>
<evidence type="ECO:0000259" key="4">
    <source>
        <dbReference type="PROSITE" id="PS50112"/>
    </source>
</evidence>
<dbReference type="PANTHER" id="PTHR44757:SF2">
    <property type="entry name" value="BIOFILM ARCHITECTURE MAINTENANCE PROTEIN MBAA"/>
    <property type="match status" value="1"/>
</dbReference>
<dbReference type="SUPFAM" id="SSF55073">
    <property type="entry name" value="Nucleotide cyclase"/>
    <property type="match status" value="1"/>
</dbReference>
<dbReference type="PROSITE" id="PS50883">
    <property type="entry name" value="EAL"/>
    <property type="match status" value="1"/>
</dbReference>
<dbReference type="InterPro" id="IPR001610">
    <property type="entry name" value="PAC"/>
</dbReference>
<dbReference type="Pfam" id="PF00990">
    <property type="entry name" value="GGDEF"/>
    <property type="match status" value="1"/>
</dbReference>
<gene>
    <name evidence="8" type="ORF">A1353_11325</name>
</gene>
<dbReference type="NCBIfam" id="TIGR00254">
    <property type="entry name" value="GGDEF"/>
    <property type="match status" value="1"/>
</dbReference>
<dbReference type="FunFam" id="3.30.70.270:FF:000001">
    <property type="entry name" value="Diguanylate cyclase domain protein"/>
    <property type="match status" value="1"/>
</dbReference>
<accession>A0A177MJE7</accession>
<reference evidence="8 9" key="1">
    <citation type="submission" date="2016-03" db="EMBL/GenBank/DDBJ databases">
        <authorList>
            <person name="Ploux O."/>
        </authorList>
    </citation>
    <scope>NUCLEOTIDE SEQUENCE [LARGE SCALE GENOMIC DNA]</scope>
    <source>
        <strain evidence="8 9">R-45371</strain>
    </source>
</reference>
<organism evidence="8 9">
    <name type="scientific">Methylomonas methanica</name>
    <dbReference type="NCBI Taxonomy" id="421"/>
    <lineage>
        <taxon>Bacteria</taxon>
        <taxon>Pseudomonadati</taxon>
        <taxon>Pseudomonadota</taxon>
        <taxon>Gammaproteobacteria</taxon>
        <taxon>Methylococcales</taxon>
        <taxon>Methylococcaceae</taxon>
        <taxon>Methylomonas</taxon>
    </lineage>
</organism>
<dbReference type="AlphaFoldDB" id="A0A177MJE7"/>
<dbReference type="Pfam" id="PF00563">
    <property type="entry name" value="EAL"/>
    <property type="match status" value="1"/>
</dbReference>
<evidence type="ECO:0000256" key="2">
    <source>
        <dbReference type="PROSITE-ProRule" id="PRU00169"/>
    </source>
</evidence>
<dbReference type="Pfam" id="PF00072">
    <property type="entry name" value="Response_reg"/>
    <property type="match status" value="1"/>
</dbReference>
<dbReference type="CDD" id="cd00130">
    <property type="entry name" value="PAS"/>
    <property type="match status" value="1"/>
</dbReference>
<comment type="cofactor">
    <cofactor evidence="1">
        <name>Mg(2+)</name>
        <dbReference type="ChEBI" id="CHEBI:18420"/>
    </cofactor>
</comment>
<dbReference type="PROSITE" id="PS50113">
    <property type="entry name" value="PAC"/>
    <property type="match status" value="1"/>
</dbReference>
<comment type="caution">
    <text evidence="8">The sequence shown here is derived from an EMBL/GenBank/DDBJ whole genome shotgun (WGS) entry which is preliminary data.</text>
</comment>
<dbReference type="Pfam" id="PF13426">
    <property type="entry name" value="PAS_9"/>
    <property type="match status" value="1"/>
</dbReference>
<feature type="domain" description="GGDEF" evidence="7">
    <location>
        <begin position="294"/>
        <end position="427"/>
    </location>
</feature>
<dbReference type="InterPro" id="IPR052155">
    <property type="entry name" value="Biofilm_reg_signaling"/>
</dbReference>
<dbReference type="PANTHER" id="PTHR44757">
    <property type="entry name" value="DIGUANYLATE CYCLASE DGCP"/>
    <property type="match status" value="1"/>
</dbReference>
<dbReference type="SMART" id="SM00267">
    <property type="entry name" value="GGDEF"/>
    <property type="match status" value="1"/>
</dbReference>
<dbReference type="Gene3D" id="3.30.70.270">
    <property type="match status" value="1"/>
</dbReference>
<dbReference type="SUPFAM" id="SSF141868">
    <property type="entry name" value="EAL domain-like"/>
    <property type="match status" value="1"/>
</dbReference>
<keyword evidence="2" id="KW-0597">Phosphoprotein</keyword>
<evidence type="ECO:0000259" key="3">
    <source>
        <dbReference type="PROSITE" id="PS50110"/>
    </source>
</evidence>
<evidence type="ECO:0000259" key="5">
    <source>
        <dbReference type="PROSITE" id="PS50113"/>
    </source>
</evidence>
<dbReference type="InterPro" id="IPR035965">
    <property type="entry name" value="PAS-like_dom_sf"/>
</dbReference>
<name>A0A177MJE7_METMH</name>
<dbReference type="RefSeq" id="WP_064036378.1">
    <property type="nucleotide sequence ID" value="NZ_LUUH01000041.1"/>
</dbReference>
<dbReference type="NCBIfam" id="TIGR00229">
    <property type="entry name" value="sensory_box"/>
    <property type="match status" value="1"/>
</dbReference>
<dbReference type="SMART" id="SM00052">
    <property type="entry name" value="EAL"/>
    <property type="match status" value="1"/>
</dbReference>
<dbReference type="PROSITE" id="PS50110">
    <property type="entry name" value="RESPONSE_REGULATORY"/>
    <property type="match status" value="1"/>
</dbReference>
<dbReference type="EMBL" id="LUUH01000041">
    <property type="protein sequence ID" value="OAI05554.1"/>
    <property type="molecule type" value="Genomic_DNA"/>
</dbReference>
<dbReference type="Gene3D" id="3.40.50.2300">
    <property type="match status" value="1"/>
</dbReference>
<dbReference type="SUPFAM" id="SSF52172">
    <property type="entry name" value="CheY-like"/>
    <property type="match status" value="1"/>
</dbReference>
<dbReference type="InterPro" id="IPR001789">
    <property type="entry name" value="Sig_transdc_resp-reg_receiver"/>
</dbReference>
<dbReference type="CDD" id="cd19920">
    <property type="entry name" value="REC_PA4781-like"/>
    <property type="match status" value="1"/>
</dbReference>
<feature type="domain" description="Response regulatory" evidence="3">
    <location>
        <begin position="7"/>
        <end position="122"/>
    </location>
</feature>
<dbReference type="SUPFAM" id="SSF55785">
    <property type="entry name" value="PYP-like sensor domain (PAS domain)"/>
    <property type="match status" value="1"/>
</dbReference>